<evidence type="ECO:0000259" key="1">
    <source>
        <dbReference type="Pfam" id="PF13577"/>
    </source>
</evidence>
<dbReference type="InterPro" id="IPR032710">
    <property type="entry name" value="NTF2-like_dom_sf"/>
</dbReference>
<dbReference type="Pfam" id="PF13577">
    <property type="entry name" value="SnoaL_4"/>
    <property type="match status" value="1"/>
</dbReference>
<evidence type="ECO:0000313" key="2">
    <source>
        <dbReference type="EMBL" id="WIM87105.1"/>
    </source>
</evidence>
<feature type="domain" description="SnoaL-like" evidence="1">
    <location>
        <begin position="16"/>
        <end position="139"/>
    </location>
</feature>
<reference evidence="2 3" key="1">
    <citation type="journal article" date="2023" name="Microbiol. Resour. Announc.">
        <title>Complete Genome Sequence of Mycobacterium wuenschmanii, a novel Nontuberculous Mycobacterium Isolated from a captive population of Amazon Milk Frogs.</title>
        <authorList>
            <person name="Hicks J."/>
            <person name="Zeineldin M."/>
            <person name="Ward H."/>
            <person name="Wuenschmann A."/>
            <person name="Camp P."/>
            <person name="Farrell D."/>
            <person name="Lehman K."/>
            <person name="Thacker T."/>
            <person name="Cuthbert E."/>
        </authorList>
    </citation>
    <scope>NUCLEOTIDE SEQUENCE [LARGE SCALE GENOMIC DNA]</scope>
    <source>
        <strain evidence="2 3">Wuenschmanii</strain>
    </source>
</reference>
<evidence type="ECO:0000313" key="3">
    <source>
        <dbReference type="Proteomes" id="UP001236585"/>
    </source>
</evidence>
<dbReference type="InterPro" id="IPR037401">
    <property type="entry name" value="SnoaL-like"/>
</dbReference>
<proteinExistence type="predicted"/>
<protein>
    <submittedName>
        <fullName evidence="2">Nuclear transport factor 2 family protein</fullName>
    </submittedName>
</protein>
<keyword evidence="3" id="KW-1185">Reference proteome</keyword>
<dbReference type="SUPFAM" id="SSF54427">
    <property type="entry name" value="NTF2-like"/>
    <property type="match status" value="1"/>
</dbReference>
<dbReference type="EMBL" id="CP126981">
    <property type="protein sequence ID" value="WIM87105.1"/>
    <property type="molecule type" value="Genomic_DNA"/>
</dbReference>
<dbReference type="Proteomes" id="UP001236585">
    <property type="component" value="Chromosome"/>
</dbReference>
<organism evidence="2 3">
    <name type="scientific">Candidatus Mycobacterium wuenschmannii</name>
    <dbReference type="NCBI Taxonomy" id="3027808"/>
    <lineage>
        <taxon>Bacteria</taxon>
        <taxon>Bacillati</taxon>
        <taxon>Actinomycetota</taxon>
        <taxon>Actinomycetes</taxon>
        <taxon>Mycobacteriales</taxon>
        <taxon>Mycobacteriaceae</taxon>
        <taxon>Mycobacterium</taxon>
    </lineage>
</organism>
<sequence>MCCNDEMSSREHDAWLADVAAIERIKYRYLRGLDTKHWDDFADTLTEDVVGDYGSSMGEEHHFTNRNDLVEYMRSSLGPNVITEHRVTHPEIDVDGDEATGIWYLQDKVIVAEFDFMLIGAGFYHDRYRRTADGWRISTVGYDRTYDATLSLKALDFKVTPGIALNL</sequence>
<name>A0ABY8VU04_9MYCO</name>
<gene>
    <name evidence="2" type="ORF">PT015_19890</name>
</gene>
<accession>A0ABY8VU04</accession>
<dbReference type="Gene3D" id="3.10.450.50">
    <property type="match status" value="1"/>
</dbReference>
<dbReference type="RefSeq" id="WP_285186702.1">
    <property type="nucleotide sequence ID" value="NZ_CP126981.1"/>
</dbReference>